<protein>
    <submittedName>
        <fullName evidence="2">Uncharacterized protein</fullName>
    </submittedName>
</protein>
<dbReference type="AlphaFoldDB" id="A0A9P0F3V2"/>
<feature type="region of interest" description="Disordered" evidence="1">
    <location>
        <begin position="195"/>
        <end position="235"/>
    </location>
</feature>
<evidence type="ECO:0000313" key="2">
    <source>
        <dbReference type="EMBL" id="CAH0387043.1"/>
    </source>
</evidence>
<dbReference type="EMBL" id="OU963864">
    <property type="protein sequence ID" value="CAH0387043.1"/>
    <property type="molecule type" value="Genomic_DNA"/>
</dbReference>
<keyword evidence="3" id="KW-1185">Reference proteome</keyword>
<evidence type="ECO:0000313" key="3">
    <source>
        <dbReference type="Proteomes" id="UP001152759"/>
    </source>
</evidence>
<dbReference type="Proteomes" id="UP001152759">
    <property type="component" value="Chromosome 3"/>
</dbReference>
<feature type="compositionally biased region" description="Basic residues" evidence="1">
    <location>
        <begin position="328"/>
        <end position="337"/>
    </location>
</feature>
<feature type="compositionally biased region" description="Polar residues" evidence="1">
    <location>
        <begin position="225"/>
        <end position="235"/>
    </location>
</feature>
<organism evidence="2 3">
    <name type="scientific">Bemisia tabaci</name>
    <name type="common">Sweetpotato whitefly</name>
    <name type="synonym">Aleurodes tabaci</name>
    <dbReference type="NCBI Taxonomy" id="7038"/>
    <lineage>
        <taxon>Eukaryota</taxon>
        <taxon>Metazoa</taxon>
        <taxon>Ecdysozoa</taxon>
        <taxon>Arthropoda</taxon>
        <taxon>Hexapoda</taxon>
        <taxon>Insecta</taxon>
        <taxon>Pterygota</taxon>
        <taxon>Neoptera</taxon>
        <taxon>Paraneoptera</taxon>
        <taxon>Hemiptera</taxon>
        <taxon>Sternorrhyncha</taxon>
        <taxon>Aleyrodoidea</taxon>
        <taxon>Aleyrodidae</taxon>
        <taxon>Aleyrodinae</taxon>
        <taxon>Bemisia</taxon>
    </lineage>
</organism>
<name>A0A9P0F3V2_BEMTA</name>
<reference evidence="2" key="1">
    <citation type="submission" date="2021-12" db="EMBL/GenBank/DDBJ databases">
        <authorList>
            <person name="King R."/>
        </authorList>
    </citation>
    <scope>NUCLEOTIDE SEQUENCE</scope>
</reference>
<sequence>MDHKCSREIGQRPGGTGRADAVMDRIKLIFVVPPGSGVIDTSENRNHRTDIGVIAKISQFYVFTGGGGGGFRHLVRLFPSGFPSHRIEKRRAETRPTRRRRIGRWPASLFQSPGIRASSGFVRCVAWLSGRGGTQTEVCNKPILSKQRVKMHGNSELELELQLAHPASLPGLKQLSPISNIVCVVFVVAGARAERAERAESSEESESWETRSSRQDKRGIGPQYSPYQSPPNKASSYAHFAAAHQPLRPAPGQGHPAQYQSRPAPRSAIISLTGAGRERVQRWLRAPAAAPTRATGERADRLPGLPSCTERSLIRAPTLPAILPQQKPKVHPQKKRPIQAPESFLPPSAFAHFPPGFQNPVQTDSYFNYDENEDS</sequence>
<gene>
    <name evidence="2" type="ORF">BEMITA_LOCUS6102</name>
</gene>
<proteinExistence type="predicted"/>
<feature type="compositionally biased region" description="Basic and acidic residues" evidence="1">
    <location>
        <begin position="208"/>
        <end position="219"/>
    </location>
</feature>
<accession>A0A9P0F3V2</accession>
<feature type="region of interest" description="Disordered" evidence="1">
    <location>
        <begin position="287"/>
        <end position="306"/>
    </location>
</feature>
<evidence type="ECO:0000256" key="1">
    <source>
        <dbReference type="SAM" id="MobiDB-lite"/>
    </source>
</evidence>
<feature type="region of interest" description="Disordered" evidence="1">
    <location>
        <begin position="324"/>
        <end position="375"/>
    </location>
</feature>